<dbReference type="EMBL" id="CAJHNH020005035">
    <property type="protein sequence ID" value="CAG5132049.1"/>
    <property type="molecule type" value="Genomic_DNA"/>
</dbReference>
<evidence type="ECO:0000313" key="3">
    <source>
        <dbReference type="Proteomes" id="UP000678393"/>
    </source>
</evidence>
<accession>A0A8S3ZRH3</accession>
<proteinExistence type="predicted"/>
<gene>
    <name evidence="2" type="ORF">CUNI_LOCUS17607</name>
</gene>
<protein>
    <submittedName>
        <fullName evidence="2">Uncharacterized protein</fullName>
    </submittedName>
</protein>
<feature type="transmembrane region" description="Helical" evidence="1">
    <location>
        <begin position="121"/>
        <end position="139"/>
    </location>
</feature>
<evidence type="ECO:0000313" key="2">
    <source>
        <dbReference type="EMBL" id="CAG5132049.1"/>
    </source>
</evidence>
<reference evidence="2" key="1">
    <citation type="submission" date="2021-04" db="EMBL/GenBank/DDBJ databases">
        <authorList>
            <consortium name="Molecular Ecology Group"/>
        </authorList>
    </citation>
    <scope>NUCLEOTIDE SEQUENCE</scope>
</reference>
<feature type="transmembrane region" description="Helical" evidence="1">
    <location>
        <begin position="54"/>
        <end position="75"/>
    </location>
</feature>
<keyword evidence="3" id="KW-1185">Reference proteome</keyword>
<dbReference type="AlphaFoldDB" id="A0A8S3ZRH3"/>
<dbReference type="Pfam" id="PF16054">
    <property type="entry name" value="TMEM72"/>
    <property type="match status" value="1"/>
</dbReference>
<keyword evidence="1" id="KW-0472">Membrane</keyword>
<dbReference type="PANTHER" id="PTHR28474">
    <property type="entry name" value="TRANSMEMBRANE PROTEIN 72"/>
    <property type="match status" value="1"/>
</dbReference>
<name>A0A8S3ZRH3_9EUPU</name>
<dbReference type="InterPro" id="IPR032055">
    <property type="entry name" value="TMEM72"/>
</dbReference>
<feature type="transmembrane region" description="Helical" evidence="1">
    <location>
        <begin position="26"/>
        <end position="48"/>
    </location>
</feature>
<sequence length="189" mass="21613">MSSENQPLHTAEERQYYNFFLANIKLIARTMGLITVAVMWVSTVIIINDYSKSYLGYYLIAASSVVTFFEVTWILDKMACCVREGCCCRMWAAIMWVDNWKKFILYVLLAVPLFLENMRLVLGIVSGLLLILLSTLYLIKTFRTYNAVYYETTEQRRQVIISKTPSIQHRLYTATDVSEDGGATGPSPS</sequence>
<organism evidence="2 3">
    <name type="scientific">Candidula unifasciata</name>
    <dbReference type="NCBI Taxonomy" id="100452"/>
    <lineage>
        <taxon>Eukaryota</taxon>
        <taxon>Metazoa</taxon>
        <taxon>Spiralia</taxon>
        <taxon>Lophotrochozoa</taxon>
        <taxon>Mollusca</taxon>
        <taxon>Gastropoda</taxon>
        <taxon>Heterobranchia</taxon>
        <taxon>Euthyneura</taxon>
        <taxon>Panpulmonata</taxon>
        <taxon>Eupulmonata</taxon>
        <taxon>Stylommatophora</taxon>
        <taxon>Helicina</taxon>
        <taxon>Helicoidea</taxon>
        <taxon>Geomitridae</taxon>
        <taxon>Candidula</taxon>
    </lineage>
</organism>
<evidence type="ECO:0000256" key="1">
    <source>
        <dbReference type="SAM" id="Phobius"/>
    </source>
</evidence>
<dbReference type="PANTHER" id="PTHR28474:SF1">
    <property type="entry name" value="TRANSMEMBRANE PROTEIN 72"/>
    <property type="match status" value="1"/>
</dbReference>
<dbReference type="Proteomes" id="UP000678393">
    <property type="component" value="Unassembled WGS sequence"/>
</dbReference>
<dbReference type="OrthoDB" id="5946061at2759"/>
<keyword evidence="1" id="KW-0812">Transmembrane</keyword>
<comment type="caution">
    <text evidence="2">The sequence shown here is derived from an EMBL/GenBank/DDBJ whole genome shotgun (WGS) entry which is preliminary data.</text>
</comment>
<keyword evidence="1" id="KW-1133">Transmembrane helix</keyword>